<evidence type="ECO:0000313" key="2">
    <source>
        <dbReference type="Proteomes" id="UP000270342"/>
    </source>
</evidence>
<dbReference type="RefSeq" id="WP_121085336.1">
    <property type="nucleotide sequence ID" value="NZ_RBZU01000003.1"/>
</dbReference>
<proteinExistence type="predicted"/>
<sequence>MNPIRFRNEHVDVRISAEAQEMAARVIDVDLRHVTTGVRLTPAERRYAEQTHAIKNMTHAHFDGELEVAKRENLRNGITGPRVEIGRHHVAAYIAKSFAYVRV</sequence>
<dbReference type="OrthoDB" id="9107475at2"/>
<dbReference type="EMBL" id="RBZU01000003">
    <property type="protein sequence ID" value="RKP56388.1"/>
    <property type="molecule type" value="Genomic_DNA"/>
</dbReference>
<organism evidence="1 2">
    <name type="scientific">Pararobbsia silviterrae</name>
    <dbReference type="NCBI Taxonomy" id="1792498"/>
    <lineage>
        <taxon>Bacteria</taxon>
        <taxon>Pseudomonadati</taxon>
        <taxon>Pseudomonadota</taxon>
        <taxon>Betaproteobacteria</taxon>
        <taxon>Burkholderiales</taxon>
        <taxon>Burkholderiaceae</taxon>
        <taxon>Pararobbsia</taxon>
    </lineage>
</organism>
<comment type="caution">
    <text evidence="1">The sequence shown here is derived from an EMBL/GenBank/DDBJ whole genome shotgun (WGS) entry which is preliminary data.</text>
</comment>
<evidence type="ECO:0000313" key="1">
    <source>
        <dbReference type="EMBL" id="RKP56388.1"/>
    </source>
</evidence>
<protein>
    <submittedName>
        <fullName evidence="1">Uncharacterized protein</fullName>
    </submittedName>
</protein>
<keyword evidence="2" id="KW-1185">Reference proteome</keyword>
<name>A0A494Y302_9BURK</name>
<accession>A0A494Y302</accession>
<reference evidence="1 2" key="1">
    <citation type="submission" date="2018-10" db="EMBL/GenBank/DDBJ databases">
        <title>Robbsia sp. DHC34, isolated from soil.</title>
        <authorList>
            <person name="Gao Z.-H."/>
            <person name="Qiu L.-H."/>
        </authorList>
    </citation>
    <scope>NUCLEOTIDE SEQUENCE [LARGE SCALE GENOMIC DNA]</scope>
    <source>
        <strain evidence="1 2">DHC34</strain>
    </source>
</reference>
<gene>
    <name evidence="1" type="ORF">D7S86_08305</name>
</gene>
<dbReference type="Proteomes" id="UP000270342">
    <property type="component" value="Unassembled WGS sequence"/>
</dbReference>
<dbReference type="AlphaFoldDB" id="A0A494Y302"/>